<dbReference type="GO" id="GO:0030245">
    <property type="term" value="P:cellulose catabolic process"/>
    <property type="evidence" value="ECO:0007669"/>
    <property type="project" value="UniProtKB-KW"/>
</dbReference>
<evidence type="ECO:0000256" key="4">
    <source>
        <dbReference type="ARBA" id="ARBA00023277"/>
    </source>
</evidence>
<evidence type="ECO:0000256" key="3">
    <source>
        <dbReference type="ARBA" id="ARBA00023001"/>
    </source>
</evidence>
<dbReference type="InterPro" id="IPR050386">
    <property type="entry name" value="Glycosyl_hydrolase_5"/>
</dbReference>
<evidence type="ECO:0000256" key="1">
    <source>
        <dbReference type="ARBA" id="ARBA00005641"/>
    </source>
</evidence>
<keyword evidence="2 7" id="KW-0378">Hydrolase</keyword>
<keyword evidence="6" id="KW-0624">Polysaccharide degradation</keyword>
<accession>W0FJY7</accession>
<keyword evidence="8" id="KW-0732">Signal</keyword>
<reference evidence="10" key="1">
    <citation type="journal article" date="2013" name="PLoS ONE">
        <title>Metagenomic insights into the carbohydrate-active enzymes carried by the microorganisms adhering to solid digesta in the rumen of cows.</title>
        <authorList>
            <person name="Wang L."/>
            <person name="Hatem A."/>
            <person name="Catalyurek U.V."/>
            <person name="Morrison M."/>
            <person name="Yu Z."/>
        </authorList>
    </citation>
    <scope>NUCLEOTIDE SEQUENCE</scope>
</reference>
<dbReference type="InterPro" id="IPR001547">
    <property type="entry name" value="Glyco_hydro_5"/>
</dbReference>
<protein>
    <submittedName>
        <fullName evidence="10">Cellulase</fullName>
    </submittedName>
</protein>
<feature type="signal peptide" evidence="8">
    <location>
        <begin position="1"/>
        <end position="21"/>
    </location>
</feature>
<dbReference type="SUPFAM" id="SSF51445">
    <property type="entry name" value="(Trans)glycosidases"/>
    <property type="match status" value="1"/>
</dbReference>
<evidence type="ECO:0000256" key="5">
    <source>
        <dbReference type="ARBA" id="ARBA00023295"/>
    </source>
</evidence>
<keyword evidence="4" id="KW-0119">Carbohydrate metabolism</keyword>
<dbReference type="EMBL" id="KC246824">
    <property type="protein sequence ID" value="AHF25221.1"/>
    <property type="molecule type" value="Genomic_DNA"/>
</dbReference>
<evidence type="ECO:0000259" key="9">
    <source>
        <dbReference type="Pfam" id="PF00150"/>
    </source>
</evidence>
<sequence length="523" mass="56831">MKKTYLLLTMLLASFALFSCGGDDANDSGGGSPTPSGITITLRSMSISQGAEVDAATTTVLTLNYNNTVKVTGSGITLNGTSITAKSSATTAMSVDVPLALQPGTSYTLKVEKGAIVSTADPSVSAPELTLVFTTKAQVDPGTTDNDATALAKKLGWGWNLGNHFDTSSGQDGVHPQWGYWDNATPSSALYTTLKSIGASTVRIGVTWGNYQDSQWNIEASYMAEVKQNVEWAEAAGLNVILNLHHDEYWLDIKGAANNANTNTAIKERIQKTWLQIAEAFKDKGDFLIFESFNEVQDGGWGWGANRTDGGKQYRTLNEWNQLVVNTVRGTGGNNATRWIGVPAYASNPGFATESTFELPDDPANRVMVSVHFYDPNTFTLTPENSDGKAEWGHTAAAGKYQSGSNEDHVIDTFKKLYEKYVVNNIPVYIGEYGCVQHNNDRSNKFRNYYLEYVCRAAHTYSMPCVIWDNNTTGGGNEHHGYINHSNGDYLNNSGSLVKTMIKATTSDDASYTLESIYNSAPK</sequence>
<dbReference type="InterPro" id="IPR017853">
    <property type="entry name" value="GH"/>
</dbReference>
<dbReference type="GO" id="GO:0005576">
    <property type="term" value="C:extracellular region"/>
    <property type="evidence" value="ECO:0007669"/>
    <property type="project" value="TreeGrafter"/>
</dbReference>
<dbReference type="GO" id="GO:0008422">
    <property type="term" value="F:beta-glucosidase activity"/>
    <property type="evidence" value="ECO:0007669"/>
    <property type="project" value="TreeGrafter"/>
</dbReference>
<dbReference type="Gene3D" id="3.20.20.80">
    <property type="entry name" value="Glycosidases"/>
    <property type="match status" value="1"/>
</dbReference>
<proteinExistence type="inferred from homology"/>
<evidence type="ECO:0000313" key="10">
    <source>
        <dbReference type="EMBL" id="AHF25221.1"/>
    </source>
</evidence>
<keyword evidence="5 7" id="KW-0326">Glycosidase</keyword>
<evidence type="ECO:0000256" key="2">
    <source>
        <dbReference type="ARBA" id="ARBA00022801"/>
    </source>
</evidence>
<name>W0FJY7_9BACT</name>
<keyword evidence="3" id="KW-0136">Cellulose degradation</keyword>
<evidence type="ECO:0000256" key="6">
    <source>
        <dbReference type="ARBA" id="ARBA00023326"/>
    </source>
</evidence>
<dbReference type="PROSITE" id="PS51257">
    <property type="entry name" value="PROKAR_LIPOPROTEIN"/>
    <property type="match status" value="1"/>
</dbReference>
<evidence type="ECO:0000256" key="8">
    <source>
        <dbReference type="SAM" id="SignalP"/>
    </source>
</evidence>
<dbReference type="AlphaFoldDB" id="W0FJY7"/>
<dbReference type="GO" id="GO:0009986">
    <property type="term" value="C:cell surface"/>
    <property type="evidence" value="ECO:0007669"/>
    <property type="project" value="TreeGrafter"/>
</dbReference>
<dbReference type="Pfam" id="PF00150">
    <property type="entry name" value="Cellulase"/>
    <property type="match status" value="1"/>
</dbReference>
<feature type="chain" id="PRO_5004788776" evidence="8">
    <location>
        <begin position="22"/>
        <end position="523"/>
    </location>
</feature>
<organism evidence="10">
    <name type="scientific">uncultured bacterium Contig196</name>
    <dbReference type="NCBI Taxonomy" id="1393527"/>
    <lineage>
        <taxon>Bacteria</taxon>
        <taxon>environmental samples</taxon>
    </lineage>
</organism>
<comment type="similarity">
    <text evidence="1 7">Belongs to the glycosyl hydrolase 5 (cellulase A) family.</text>
</comment>
<evidence type="ECO:0000256" key="7">
    <source>
        <dbReference type="RuleBase" id="RU361153"/>
    </source>
</evidence>
<feature type="domain" description="Glycoside hydrolase family 5" evidence="9">
    <location>
        <begin position="177"/>
        <end position="472"/>
    </location>
</feature>
<dbReference type="PANTHER" id="PTHR31297">
    <property type="entry name" value="GLUCAN ENDO-1,6-BETA-GLUCOSIDASE B"/>
    <property type="match status" value="1"/>
</dbReference>
<dbReference type="PANTHER" id="PTHR31297:SF41">
    <property type="entry name" value="ENDOGLUCANASE, PUTATIVE (AFU_ORTHOLOGUE AFUA_5G01830)-RELATED"/>
    <property type="match status" value="1"/>
</dbReference>